<proteinExistence type="predicted"/>
<dbReference type="Pfam" id="PF13692">
    <property type="entry name" value="Glyco_trans_1_4"/>
    <property type="match status" value="1"/>
</dbReference>
<evidence type="ECO:0000313" key="10">
    <source>
        <dbReference type="EMBL" id="VDO20505.1"/>
    </source>
</evidence>
<evidence type="ECO:0000256" key="3">
    <source>
        <dbReference type="ARBA" id="ARBA00022676"/>
    </source>
</evidence>
<keyword evidence="7" id="KW-1133">Transmembrane helix</keyword>
<dbReference type="WBParaSite" id="HPLM_0000327201-mRNA-1">
    <property type="protein sequence ID" value="HPLM_0000327201-mRNA-1"/>
    <property type="gene ID" value="HPLM_0000327201"/>
</dbReference>
<dbReference type="GO" id="GO:0005789">
    <property type="term" value="C:endoplasmic reticulum membrane"/>
    <property type="evidence" value="ECO:0007669"/>
    <property type="project" value="UniProtKB-SubCell"/>
</dbReference>
<evidence type="ECO:0000256" key="1">
    <source>
        <dbReference type="ARBA" id="ARBA00004389"/>
    </source>
</evidence>
<protein>
    <submittedName>
        <fullName evidence="12">Chitobiosyldiphosphodolichol beta-mannosyltransferase</fullName>
    </submittedName>
</protein>
<dbReference type="SUPFAM" id="SSF53756">
    <property type="entry name" value="UDP-Glycosyltransferase/glycogen phosphorylase"/>
    <property type="match status" value="1"/>
</dbReference>
<dbReference type="PANTHER" id="PTHR13036:SF0">
    <property type="entry name" value="CHITOBIOSYLDIPHOSPHODOLICHOL BETA-MANNOSYLTRANSFERASE"/>
    <property type="match status" value="1"/>
</dbReference>
<feature type="region of interest" description="Disordered" evidence="9">
    <location>
        <begin position="172"/>
        <end position="209"/>
    </location>
</feature>
<dbReference type="Gene3D" id="3.40.50.2000">
    <property type="entry name" value="Glycogen Phosphorylase B"/>
    <property type="match status" value="1"/>
</dbReference>
<comment type="subcellular location">
    <subcellularLocation>
        <location evidence="1">Endoplasmic reticulum membrane</location>
        <topology evidence="1">Single-pass membrane protein</topology>
    </subcellularLocation>
</comment>
<dbReference type="STRING" id="6290.A0A0N4W0Z5"/>
<reference evidence="10 11" key="2">
    <citation type="submission" date="2018-11" db="EMBL/GenBank/DDBJ databases">
        <authorList>
            <consortium name="Pathogen Informatics"/>
        </authorList>
    </citation>
    <scope>NUCLEOTIDE SEQUENCE [LARGE SCALE GENOMIC DNA]</scope>
    <source>
        <strain evidence="10 11">MHpl1</strain>
    </source>
</reference>
<accession>A0A0N4W0Z5</accession>
<evidence type="ECO:0000256" key="2">
    <source>
        <dbReference type="ARBA" id="ARBA00004922"/>
    </source>
</evidence>
<evidence type="ECO:0000313" key="12">
    <source>
        <dbReference type="WBParaSite" id="HPLM_0000327201-mRNA-1"/>
    </source>
</evidence>
<keyword evidence="4" id="KW-0808">Transferase</keyword>
<keyword evidence="6" id="KW-0256">Endoplasmic reticulum</keyword>
<evidence type="ECO:0000256" key="4">
    <source>
        <dbReference type="ARBA" id="ARBA00022679"/>
    </source>
</evidence>
<dbReference type="GO" id="GO:0000030">
    <property type="term" value="F:mannosyltransferase activity"/>
    <property type="evidence" value="ECO:0007669"/>
    <property type="project" value="InterPro"/>
</dbReference>
<feature type="compositionally biased region" description="Basic and acidic residues" evidence="9">
    <location>
        <begin position="172"/>
        <end position="193"/>
    </location>
</feature>
<dbReference type="AlphaFoldDB" id="A0A0N4W0Z5"/>
<keyword evidence="8" id="KW-0472">Membrane</keyword>
<comment type="pathway">
    <text evidence="2">Protein modification; protein glycosylation.</text>
</comment>
<evidence type="ECO:0000256" key="6">
    <source>
        <dbReference type="ARBA" id="ARBA00022824"/>
    </source>
</evidence>
<evidence type="ECO:0000256" key="8">
    <source>
        <dbReference type="ARBA" id="ARBA00023136"/>
    </source>
</evidence>
<evidence type="ECO:0000313" key="11">
    <source>
        <dbReference type="Proteomes" id="UP000268014"/>
    </source>
</evidence>
<dbReference type="OMA" id="CKLIIDW"/>
<dbReference type="Proteomes" id="UP000268014">
    <property type="component" value="Unassembled WGS sequence"/>
</dbReference>
<keyword evidence="5" id="KW-0812">Transmembrane</keyword>
<keyword evidence="11" id="KW-1185">Reference proteome</keyword>
<dbReference type="InterPro" id="IPR026051">
    <property type="entry name" value="ALG1-like"/>
</dbReference>
<sequence>MMITRILREFGYFRRYTAAVVVLGDIGRSPRMCYHAYSLATQLDYDVNIVGYLDSTPHPLIHNNPHIKYVALSPPPDRLARLPEVLQLPLKFVWTFIVLSWALLFRVGWDVKLIFMQNPPALPTMLVCWMVSRLKSSKFVIDWHNYMWSILKDKSGECIDQLTLPRLVEDGSEGKDSNKDVVKRKNTREERDTAVVSSRRKRQNSAGEKKERKSFKRRYIEWIYRWEGAFGRRADAGLCVTRAMREDLQRAWGVHTAVFYDRAPSCTFREFSLNDKHELLLRLGLGTNGQVFGAVPSEDATRFTIRDPSSRQVHLRDDRPLLVISSTSWTPDEDFQILLDAAKKYNDVAAISRSSSPATRLPIITLIITGRGPLKEFYMEKIQRMKMEYVEIHTPWLESQDYPLMIATADLGVSLHTSTSGLDLPMKVVDMFGAGIPVLAKRFNCIGELVQDGRNGQLFDTATDLFQHLYALATGFPTHCKKLHDLKQFVLDDSLPSWEENWATVAKPILAPNLDPHFERVMARLSSRRVAILPLQEMLFDKAAFRLSSIYILPMAAKAESR</sequence>
<name>A0A0N4W0Z5_HAEPC</name>
<reference evidence="12" key="1">
    <citation type="submission" date="2016-04" db="UniProtKB">
        <authorList>
            <consortium name="WormBaseParasite"/>
        </authorList>
    </citation>
    <scope>IDENTIFICATION</scope>
</reference>
<evidence type="ECO:0000256" key="7">
    <source>
        <dbReference type="ARBA" id="ARBA00022989"/>
    </source>
</evidence>
<evidence type="ECO:0000256" key="9">
    <source>
        <dbReference type="SAM" id="MobiDB-lite"/>
    </source>
</evidence>
<evidence type="ECO:0000256" key="5">
    <source>
        <dbReference type="ARBA" id="ARBA00022692"/>
    </source>
</evidence>
<dbReference type="EMBL" id="UZAF01016106">
    <property type="protein sequence ID" value="VDO20505.1"/>
    <property type="molecule type" value="Genomic_DNA"/>
</dbReference>
<dbReference type="OrthoDB" id="614844at2759"/>
<keyword evidence="3" id="KW-0328">Glycosyltransferase</keyword>
<gene>
    <name evidence="10" type="ORF">HPLM_LOCUS3264</name>
</gene>
<dbReference type="PANTHER" id="PTHR13036">
    <property type="entry name" value="BETA1,4 MANNOSYLTRANSFERASE"/>
    <property type="match status" value="1"/>
</dbReference>
<organism evidence="12">
    <name type="scientific">Haemonchus placei</name>
    <name type="common">Barber's pole worm</name>
    <dbReference type="NCBI Taxonomy" id="6290"/>
    <lineage>
        <taxon>Eukaryota</taxon>
        <taxon>Metazoa</taxon>
        <taxon>Ecdysozoa</taxon>
        <taxon>Nematoda</taxon>
        <taxon>Chromadorea</taxon>
        <taxon>Rhabditida</taxon>
        <taxon>Rhabditina</taxon>
        <taxon>Rhabditomorpha</taxon>
        <taxon>Strongyloidea</taxon>
        <taxon>Trichostrongylidae</taxon>
        <taxon>Haemonchus</taxon>
    </lineage>
</organism>